<dbReference type="NCBIfam" id="TIGR02814">
    <property type="entry name" value="pfaD_fam"/>
    <property type="match status" value="1"/>
</dbReference>
<name>A0A7U3NLL7_9CYAN</name>
<dbReference type="Gene3D" id="3.20.20.70">
    <property type="entry name" value="Aldolase class I"/>
    <property type="match status" value="1"/>
</dbReference>
<feature type="domain" description="Fatty acid synthase subunit PfaD N-terminal" evidence="1">
    <location>
        <begin position="27"/>
        <end position="97"/>
    </location>
</feature>
<evidence type="ECO:0000259" key="1">
    <source>
        <dbReference type="Pfam" id="PF18328"/>
    </source>
</evidence>
<gene>
    <name evidence="3" type="ORF">IM676_10470</name>
</gene>
<dbReference type="AlphaFoldDB" id="A0A7U3NLL7"/>
<evidence type="ECO:0000259" key="2">
    <source>
        <dbReference type="Pfam" id="PF21607"/>
    </source>
</evidence>
<dbReference type="InterPro" id="IPR040981">
    <property type="entry name" value="PfaD_N"/>
</dbReference>
<dbReference type="InterPro" id="IPR013785">
    <property type="entry name" value="Aldolase_TIM"/>
</dbReference>
<feature type="domain" description="[Acyl-carrier-protein] S-malonyltransferase-like inserted helical" evidence="2">
    <location>
        <begin position="414"/>
        <end position="493"/>
    </location>
</feature>
<organism evidence="3 4">
    <name type="scientific">Anabaenopsis elenkinii CCIBt3563</name>
    <dbReference type="NCBI Taxonomy" id="2779889"/>
    <lineage>
        <taxon>Bacteria</taxon>
        <taxon>Bacillati</taxon>
        <taxon>Cyanobacteriota</taxon>
        <taxon>Cyanophyceae</taxon>
        <taxon>Nostocales</taxon>
        <taxon>Nodulariaceae</taxon>
        <taxon>Anabaenopsis</taxon>
    </lineage>
</organism>
<dbReference type="Pfam" id="PF03060">
    <property type="entry name" value="NMO"/>
    <property type="match status" value="1"/>
</dbReference>
<accession>A0A7U3NLL7</accession>
<reference evidence="4" key="1">
    <citation type="submission" date="2020-10" db="EMBL/GenBank/DDBJ databases">
        <title>Genome-based taxonomic classification of the species Anabaenopsis elenkinii.</title>
        <authorList>
            <person name="Delbaje E."/>
            <person name="Andreote A.P.D."/>
            <person name="Pellegrinetti T.A."/>
            <person name="Cruz R.B."/>
            <person name="Branco L.H.Z."/>
            <person name="Fiore M.F."/>
        </authorList>
    </citation>
    <scope>NUCLEOTIDE SEQUENCE [LARGE SCALE GENOMIC DNA]</scope>
    <source>
        <strain evidence="4">CCIBt3563</strain>
    </source>
</reference>
<dbReference type="Pfam" id="PF18328">
    <property type="entry name" value="PfaD_N"/>
    <property type="match status" value="1"/>
</dbReference>
<protein>
    <submittedName>
        <fullName evidence="3">PfaD family polyunsaturated fatty acid/polyketide biosynthesis protein</fullName>
    </submittedName>
</protein>
<dbReference type="Proteomes" id="UP000593846">
    <property type="component" value="Chromosome"/>
</dbReference>
<dbReference type="PANTHER" id="PTHR32332:SF20">
    <property type="entry name" value="2-NITROPROPANE DIOXYGENASE-LIKE PROTEIN"/>
    <property type="match status" value="1"/>
</dbReference>
<dbReference type="CDD" id="cd04742">
    <property type="entry name" value="NPD_FabD"/>
    <property type="match status" value="1"/>
</dbReference>
<evidence type="ECO:0000313" key="4">
    <source>
        <dbReference type="Proteomes" id="UP000593846"/>
    </source>
</evidence>
<dbReference type="InterPro" id="IPR049489">
    <property type="entry name" value="FabD-like_helical_ins"/>
</dbReference>
<keyword evidence="4" id="KW-1185">Reference proteome</keyword>
<proteinExistence type="predicted"/>
<dbReference type="Pfam" id="PF21607">
    <property type="entry name" value="FabD_helical_ins"/>
    <property type="match status" value="1"/>
</dbReference>
<dbReference type="SUPFAM" id="SSF51412">
    <property type="entry name" value="Inosine monophosphate dehydrogenase (IMPDH)"/>
    <property type="match status" value="1"/>
</dbReference>
<dbReference type="InterPro" id="IPR014179">
    <property type="entry name" value="PfaD-like_TIM-barrel"/>
</dbReference>
<sequence>MTPVDTLLNQYNNYLQAPHFPFQNLIWKGSLDTLSFEQSAIKDKLLTLNKPCYFVKVGGKIGVTHEGYLSSPENTSSILRVPINTTATAQLLTFIPPMTLQQLGDPNFLAFHGVKYAYVTGAMAGGIASEEMVIALGQAKILSSFGAGGLPPERLESAIKTIQAALPYGPYAFNLIHSPNDLAMERQAVKLYLKYEVRTVEASAFLDLTPNIVYYRVAGLSLNDANQIEIKNKVIAKVSRREVATKFLQPAPPRILQELLAQGLITDLQAKLAAQVPMADDITVEADSGGHTDNRPLVCLLPSIIALRNEIQEQFHYQQPVRIGVAGGIATPQSALAAFMMGAAYVMTGSINQSCVESGACDHTKKLLAQAEMADMTMAPAADMFEMGVKLQVLKRGTMFPMRAQKLYELYRTYNSIEEIPPAEREKLEKQIFRKTLAEVWEATATYLSQKNPAKLGKAVNNPKLKMALIFRSYLGLSSRWSTSGEKGREVDYQIWCGPAMGSFNDWVRGSYLAEPHNRRVVDVADHIMKGAAFLYRIQSLKIQGMQIPQVYSQYCPDYSQLLEI</sequence>
<dbReference type="RefSeq" id="WP_200986868.1">
    <property type="nucleotide sequence ID" value="NZ_CP063311.1"/>
</dbReference>
<dbReference type="EMBL" id="CP063311">
    <property type="protein sequence ID" value="QOV21210.1"/>
    <property type="molecule type" value="Genomic_DNA"/>
</dbReference>
<dbReference type="KEGG" id="aee:IM676_10470"/>
<evidence type="ECO:0000313" key="3">
    <source>
        <dbReference type="EMBL" id="QOV21210.1"/>
    </source>
</evidence>
<dbReference type="PANTHER" id="PTHR32332">
    <property type="entry name" value="2-NITROPROPANE DIOXYGENASE"/>
    <property type="match status" value="1"/>
</dbReference>